<protein>
    <submittedName>
        <fullName evidence="1">Uncharacterized protein</fullName>
    </submittedName>
</protein>
<gene>
    <name evidence="1" type="ORF">RF11_10923</name>
</gene>
<dbReference type="Proteomes" id="UP000031668">
    <property type="component" value="Unassembled WGS sequence"/>
</dbReference>
<organism evidence="1 2">
    <name type="scientific">Thelohanellus kitauei</name>
    <name type="common">Myxosporean</name>
    <dbReference type="NCBI Taxonomy" id="669202"/>
    <lineage>
        <taxon>Eukaryota</taxon>
        <taxon>Metazoa</taxon>
        <taxon>Cnidaria</taxon>
        <taxon>Myxozoa</taxon>
        <taxon>Myxosporea</taxon>
        <taxon>Bivalvulida</taxon>
        <taxon>Platysporina</taxon>
        <taxon>Myxobolidae</taxon>
        <taxon>Thelohanellus</taxon>
    </lineage>
</organism>
<keyword evidence="2" id="KW-1185">Reference proteome</keyword>
<comment type="caution">
    <text evidence="1">The sequence shown here is derived from an EMBL/GenBank/DDBJ whole genome shotgun (WGS) entry which is preliminary data.</text>
</comment>
<evidence type="ECO:0000313" key="2">
    <source>
        <dbReference type="Proteomes" id="UP000031668"/>
    </source>
</evidence>
<evidence type="ECO:0000313" key="1">
    <source>
        <dbReference type="EMBL" id="KII68526.1"/>
    </source>
</evidence>
<name>A0A0C2MMR1_THEKT</name>
<sequence>MSNGGNLRKHIPYEVDLIKQIAIDSPFTFDFSQQNIYKFLGKYIVKSRFSGTEELMYHFKKVKILSMEYDPTLRVIIFLNDRKQLRLLSLITHFQYKVSNNVTGFKYSPHHKLKPT</sequence>
<accession>A0A0C2MMR1</accession>
<reference evidence="1 2" key="1">
    <citation type="journal article" date="2014" name="Genome Biol. Evol.">
        <title>The genome of the myxosporean Thelohanellus kitauei shows adaptations to nutrient acquisition within its fish host.</title>
        <authorList>
            <person name="Yang Y."/>
            <person name="Xiong J."/>
            <person name="Zhou Z."/>
            <person name="Huo F."/>
            <person name="Miao W."/>
            <person name="Ran C."/>
            <person name="Liu Y."/>
            <person name="Zhang J."/>
            <person name="Feng J."/>
            <person name="Wang M."/>
            <person name="Wang M."/>
            <person name="Wang L."/>
            <person name="Yao B."/>
        </authorList>
    </citation>
    <scope>NUCLEOTIDE SEQUENCE [LARGE SCALE GENOMIC DNA]</scope>
    <source>
        <strain evidence="1">Wuqing</strain>
    </source>
</reference>
<dbReference type="AlphaFoldDB" id="A0A0C2MMR1"/>
<proteinExistence type="predicted"/>
<dbReference type="EMBL" id="JWZT01002833">
    <property type="protein sequence ID" value="KII68526.1"/>
    <property type="molecule type" value="Genomic_DNA"/>
</dbReference>